<evidence type="ECO:0000256" key="2">
    <source>
        <dbReference type="ARBA" id="ARBA00022989"/>
    </source>
</evidence>
<gene>
    <name evidence="6" type="ORF">A8950_0450</name>
</gene>
<name>A0A4R6WR02_9PROT</name>
<feature type="transmembrane region" description="Helical" evidence="4">
    <location>
        <begin position="6"/>
        <end position="26"/>
    </location>
</feature>
<feature type="domain" description="HIG1" evidence="5">
    <location>
        <begin position="1"/>
        <end position="63"/>
    </location>
</feature>
<organism evidence="6 7">
    <name type="scientific">Dongia mobilis</name>
    <dbReference type="NCBI Taxonomy" id="578943"/>
    <lineage>
        <taxon>Bacteria</taxon>
        <taxon>Pseudomonadati</taxon>
        <taxon>Pseudomonadota</taxon>
        <taxon>Alphaproteobacteria</taxon>
        <taxon>Rhodospirillales</taxon>
        <taxon>Dongiaceae</taxon>
        <taxon>Dongia</taxon>
    </lineage>
</organism>
<evidence type="ECO:0000313" key="6">
    <source>
        <dbReference type="EMBL" id="TDQ83906.1"/>
    </source>
</evidence>
<evidence type="ECO:0000313" key="7">
    <source>
        <dbReference type="Proteomes" id="UP000295783"/>
    </source>
</evidence>
<dbReference type="InterPro" id="IPR007667">
    <property type="entry name" value="Hypoxia_induced_domain"/>
</dbReference>
<keyword evidence="7" id="KW-1185">Reference proteome</keyword>
<keyword evidence="2 4" id="KW-1133">Transmembrane helix</keyword>
<accession>A0A4R6WR02</accession>
<sequence>MANFILILLIIFMVLALGSLLVGVFAMGKGGDFNRKNSNKLMRYRVLFQGLAVACFVLYLLAR</sequence>
<keyword evidence="1 4" id="KW-0812">Transmembrane</keyword>
<dbReference type="PROSITE" id="PS51503">
    <property type="entry name" value="HIG1"/>
    <property type="match status" value="1"/>
</dbReference>
<dbReference type="OrthoDB" id="7284889at2"/>
<dbReference type="RefSeq" id="WP_133611982.1">
    <property type="nucleotide sequence ID" value="NZ_SNYW01000006.1"/>
</dbReference>
<feature type="transmembrane region" description="Helical" evidence="4">
    <location>
        <begin position="46"/>
        <end position="62"/>
    </location>
</feature>
<evidence type="ECO:0000256" key="1">
    <source>
        <dbReference type="ARBA" id="ARBA00022692"/>
    </source>
</evidence>
<dbReference type="Gene3D" id="6.10.140.1320">
    <property type="match status" value="1"/>
</dbReference>
<dbReference type="Proteomes" id="UP000295783">
    <property type="component" value="Unassembled WGS sequence"/>
</dbReference>
<evidence type="ECO:0000256" key="3">
    <source>
        <dbReference type="ARBA" id="ARBA00023136"/>
    </source>
</evidence>
<keyword evidence="3 4" id="KW-0472">Membrane</keyword>
<dbReference type="AlphaFoldDB" id="A0A4R6WR02"/>
<proteinExistence type="predicted"/>
<reference evidence="6 7" key="1">
    <citation type="submission" date="2019-03" db="EMBL/GenBank/DDBJ databases">
        <title>Genomic Encyclopedia of Type Strains, Phase III (KMG-III): the genomes of soil and plant-associated and newly described type strains.</title>
        <authorList>
            <person name="Whitman W."/>
        </authorList>
    </citation>
    <scope>NUCLEOTIDE SEQUENCE [LARGE SCALE GENOMIC DNA]</scope>
    <source>
        <strain evidence="6 7">CGMCC 1.7660</strain>
    </source>
</reference>
<comment type="caution">
    <text evidence="6">The sequence shown here is derived from an EMBL/GenBank/DDBJ whole genome shotgun (WGS) entry which is preliminary data.</text>
</comment>
<dbReference type="NCBIfam" id="NF033233">
    <property type="entry name" value="twin_helix"/>
    <property type="match status" value="1"/>
</dbReference>
<evidence type="ECO:0000259" key="5">
    <source>
        <dbReference type="PROSITE" id="PS51503"/>
    </source>
</evidence>
<protein>
    <submittedName>
        <fullName evidence="6">Hypoxia induced protein</fullName>
    </submittedName>
</protein>
<evidence type="ECO:0000256" key="4">
    <source>
        <dbReference type="SAM" id="Phobius"/>
    </source>
</evidence>
<dbReference type="EMBL" id="SNYW01000006">
    <property type="protein sequence ID" value="TDQ83906.1"/>
    <property type="molecule type" value="Genomic_DNA"/>
</dbReference>
<dbReference type="Pfam" id="PF04588">
    <property type="entry name" value="HIG_1_N"/>
    <property type="match status" value="1"/>
</dbReference>